<dbReference type="PROSITE" id="PS00136">
    <property type="entry name" value="SUBTILASE_ASP"/>
    <property type="match status" value="1"/>
</dbReference>
<evidence type="ECO:0000313" key="9">
    <source>
        <dbReference type="Proteomes" id="UP000607397"/>
    </source>
</evidence>
<dbReference type="EMBL" id="WVIC01000003">
    <property type="protein sequence ID" value="NCJ05310.1"/>
    <property type="molecule type" value="Genomic_DNA"/>
</dbReference>
<evidence type="ECO:0000256" key="2">
    <source>
        <dbReference type="ARBA" id="ARBA00022670"/>
    </source>
</evidence>
<dbReference type="InterPro" id="IPR023828">
    <property type="entry name" value="Peptidase_S8_Ser-AS"/>
</dbReference>
<dbReference type="RefSeq" id="WP_161823792.1">
    <property type="nucleotide sequence ID" value="NZ_WVIC01000003.1"/>
</dbReference>
<reference evidence="8" key="1">
    <citation type="submission" date="2019-12" db="EMBL/GenBank/DDBJ databases">
        <title>High-Quality draft genome sequences of three cyanobacteria isolated from the limestone walls of the Old Cathedral of Coimbra.</title>
        <authorList>
            <person name="Tiago I."/>
            <person name="Soares F."/>
            <person name="Portugal A."/>
        </authorList>
    </citation>
    <scope>NUCLEOTIDE SEQUENCE [LARGE SCALE GENOMIC DNA]</scope>
    <source>
        <strain evidence="8">C</strain>
    </source>
</reference>
<dbReference type="InterPro" id="IPR036852">
    <property type="entry name" value="Peptidase_S8/S53_dom_sf"/>
</dbReference>
<evidence type="ECO:0000256" key="3">
    <source>
        <dbReference type="ARBA" id="ARBA00022801"/>
    </source>
</evidence>
<dbReference type="InterPro" id="IPR000209">
    <property type="entry name" value="Peptidase_S8/S53_dom"/>
</dbReference>
<proteinExistence type="inferred from homology"/>
<evidence type="ECO:0000256" key="6">
    <source>
        <dbReference type="RuleBase" id="RU003355"/>
    </source>
</evidence>
<evidence type="ECO:0000313" key="8">
    <source>
        <dbReference type="EMBL" id="NCJ05310.1"/>
    </source>
</evidence>
<feature type="active site" description="Charge relay system" evidence="5">
    <location>
        <position position="172"/>
    </location>
</feature>
<dbReference type="Proteomes" id="UP000607397">
    <property type="component" value="Unassembled WGS sequence"/>
</dbReference>
<evidence type="ECO:0000256" key="4">
    <source>
        <dbReference type="ARBA" id="ARBA00022825"/>
    </source>
</evidence>
<feature type="active site" description="Charge relay system" evidence="5">
    <location>
        <position position="204"/>
    </location>
</feature>
<dbReference type="InterPro" id="IPR015500">
    <property type="entry name" value="Peptidase_S8_subtilisin-rel"/>
</dbReference>
<keyword evidence="2 5" id="KW-0645">Protease</keyword>
<keyword evidence="3 5" id="KW-0378">Hydrolase</keyword>
<comment type="caution">
    <text evidence="8">The sequence shown here is derived from an EMBL/GenBank/DDBJ whole genome shotgun (WGS) entry which is preliminary data.</text>
</comment>
<dbReference type="AlphaFoldDB" id="A0A8K2ABW9"/>
<accession>A0A8K2ABW9</accession>
<dbReference type="PANTHER" id="PTHR43806:SF11">
    <property type="entry name" value="CEREVISIN-RELATED"/>
    <property type="match status" value="1"/>
</dbReference>
<protein>
    <submittedName>
        <fullName evidence="8">S8 family serine peptidase</fullName>
    </submittedName>
</protein>
<evidence type="ECO:0000256" key="5">
    <source>
        <dbReference type="PROSITE-ProRule" id="PRU01240"/>
    </source>
</evidence>
<keyword evidence="9" id="KW-1185">Reference proteome</keyword>
<dbReference type="PRINTS" id="PR00723">
    <property type="entry name" value="SUBTILISIN"/>
</dbReference>
<evidence type="ECO:0000256" key="1">
    <source>
        <dbReference type="ARBA" id="ARBA00011073"/>
    </source>
</evidence>
<evidence type="ECO:0000259" key="7">
    <source>
        <dbReference type="Pfam" id="PF00082"/>
    </source>
</evidence>
<dbReference type="GO" id="GO:0004252">
    <property type="term" value="F:serine-type endopeptidase activity"/>
    <property type="evidence" value="ECO:0007669"/>
    <property type="project" value="UniProtKB-UniRule"/>
</dbReference>
<comment type="similarity">
    <text evidence="1 5 6">Belongs to the peptidase S8 family.</text>
</comment>
<dbReference type="Gene3D" id="3.40.50.200">
    <property type="entry name" value="Peptidase S8/S53 domain"/>
    <property type="match status" value="1"/>
</dbReference>
<sequence>MSIETTGRYLVLLSDNTAESENTLSDVTGIQHIAHAADFANHAFSADQLDQGNAAIFDRLGVAVVSLDPDQLQSLRVATATRRSLLNVYPERIVRAIDQPATVGLPGDYLKGYRDAVSHLYEQTVPQELVATLARQHQPVNFTDNGSTWGLQATSVIHSPYSGLGIRVAVLDTGMDLTHPDFAGRTLHSESFIPGETAQDKNGHGTHCIGTSCGPKDPEDLPRYGIAYNAEIFAGKVLSDEGSGSDGGILAGIEWAITHGCAVISMSLGAPTRPGDTYSPIYEQVGQRALQNGALIIAAAGNESQQDPWTPLRKIPPSPVAYPANAPSLMAVAAIDHQFRIATFSNGSINPQGGQVDIAGPGVEVYSAWPMPSRYRTISGTSMATPHVAGIAALYAEATEARGMVLWGLLMREAQRLALSTTDVGIGLVGAPIS</sequence>
<dbReference type="PROSITE" id="PS00138">
    <property type="entry name" value="SUBTILASE_SER"/>
    <property type="match status" value="1"/>
</dbReference>
<gene>
    <name evidence="8" type="ORF">GS597_02025</name>
</gene>
<feature type="active site" description="Charge relay system" evidence="5">
    <location>
        <position position="382"/>
    </location>
</feature>
<dbReference type="Pfam" id="PF00082">
    <property type="entry name" value="Peptidase_S8"/>
    <property type="match status" value="1"/>
</dbReference>
<dbReference type="SUPFAM" id="SSF52743">
    <property type="entry name" value="Subtilisin-like"/>
    <property type="match status" value="1"/>
</dbReference>
<dbReference type="PROSITE" id="PS51892">
    <property type="entry name" value="SUBTILASE"/>
    <property type="match status" value="1"/>
</dbReference>
<dbReference type="InterPro" id="IPR050131">
    <property type="entry name" value="Peptidase_S8_subtilisin-like"/>
</dbReference>
<organism evidence="8 9">
    <name type="scientific">Petrachloros mirabilis ULC683</name>
    <dbReference type="NCBI Taxonomy" id="2781853"/>
    <lineage>
        <taxon>Bacteria</taxon>
        <taxon>Bacillati</taxon>
        <taxon>Cyanobacteriota</taxon>
        <taxon>Cyanophyceae</taxon>
        <taxon>Synechococcales</taxon>
        <taxon>Petrachlorosaceae</taxon>
        <taxon>Petrachloros</taxon>
        <taxon>Petrachloros mirabilis</taxon>
    </lineage>
</organism>
<dbReference type="CDD" id="cd07480">
    <property type="entry name" value="Peptidases_S8_12"/>
    <property type="match status" value="1"/>
</dbReference>
<feature type="domain" description="Peptidase S8/S53" evidence="7">
    <location>
        <begin position="165"/>
        <end position="401"/>
    </location>
</feature>
<dbReference type="GO" id="GO:0006508">
    <property type="term" value="P:proteolysis"/>
    <property type="evidence" value="ECO:0007669"/>
    <property type="project" value="UniProtKB-KW"/>
</dbReference>
<dbReference type="InterPro" id="IPR023827">
    <property type="entry name" value="Peptidase_S8_Asp-AS"/>
</dbReference>
<keyword evidence="4 5" id="KW-0720">Serine protease</keyword>
<dbReference type="PANTHER" id="PTHR43806">
    <property type="entry name" value="PEPTIDASE S8"/>
    <property type="match status" value="1"/>
</dbReference>
<name>A0A8K2ABW9_9CYAN</name>